<protein>
    <recommendedName>
        <fullName evidence="4">Small ribosomal subunit protein bS18m</fullName>
    </recommendedName>
</protein>
<dbReference type="Gene3D" id="4.10.640.10">
    <property type="entry name" value="Ribosomal protein S18"/>
    <property type="match status" value="1"/>
</dbReference>
<proteinExistence type="inferred from homology"/>
<evidence type="ECO:0000313" key="7">
    <source>
        <dbReference type="Proteomes" id="UP000799421"/>
    </source>
</evidence>
<dbReference type="FunFam" id="4.10.640.10:FF:000013">
    <property type="entry name" value="37S ribosomal protein S18"/>
    <property type="match status" value="1"/>
</dbReference>
<dbReference type="GO" id="GO:0070181">
    <property type="term" value="F:small ribosomal subunit rRNA binding"/>
    <property type="evidence" value="ECO:0007669"/>
    <property type="project" value="TreeGrafter"/>
</dbReference>
<organism evidence="6 7">
    <name type="scientific">Piedraia hortae CBS 480.64</name>
    <dbReference type="NCBI Taxonomy" id="1314780"/>
    <lineage>
        <taxon>Eukaryota</taxon>
        <taxon>Fungi</taxon>
        <taxon>Dikarya</taxon>
        <taxon>Ascomycota</taxon>
        <taxon>Pezizomycotina</taxon>
        <taxon>Dothideomycetes</taxon>
        <taxon>Dothideomycetidae</taxon>
        <taxon>Capnodiales</taxon>
        <taxon>Piedraiaceae</taxon>
        <taxon>Piedraia</taxon>
    </lineage>
</organism>
<evidence type="ECO:0000256" key="1">
    <source>
        <dbReference type="ARBA" id="ARBA00005589"/>
    </source>
</evidence>
<sequence>MPFKQALQRLSLCPSYSILRTRLSSTFSALDSLSQLEGDGRKNGSKRHVEASPTQQQQSSSFDVATRMVQKAGAPQAKRAADEAMADFQRQYTRQDLDYQMKRKWRGGDVYSPRDLSGYEMAKWKRAPRQPRPTARSGPDVLDVAGIRPIDHYKNFSIMNEFVTDMGRIKHSSLTGLRPANQRRMAKAVRRAIGVGLLPSVHRHPELLRRELLRRQEGNKHY</sequence>
<reference evidence="6" key="1">
    <citation type="journal article" date="2020" name="Stud. Mycol.">
        <title>101 Dothideomycetes genomes: a test case for predicting lifestyles and emergence of pathogens.</title>
        <authorList>
            <person name="Haridas S."/>
            <person name="Albert R."/>
            <person name="Binder M."/>
            <person name="Bloem J."/>
            <person name="Labutti K."/>
            <person name="Salamov A."/>
            <person name="Andreopoulos B."/>
            <person name="Baker S."/>
            <person name="Barry K."/>
            <person name="Bills G."/>
            <person name="Bluhm B."/>
            <person name="Cannon C."/>
            <person name="Castanera R."/>
            <person name="Culley D."/>
            <person name="Daum C."/>
            <person name="Ezra D."/>
            <person name="Gonzalez J."/>
            <person name="Henrissat B."/>
            <person name="Kuo A."/>
            <person name="Liang C."/>
            <person name="Lipzen A."/>
            <person name="Lutzoni F."/>
            <person name="Magnuson J."/>
            <person name="Mondo S."/>
            <person name="Nolan M."/>
            <person name="Ohm R."/>
            <person name="Pangilinan J."/>
            <person name="Park H.-J."/>
            <person name="Ramirez L."/>
            <person name="Alfaro M."/>
            <person name="Sun H."/>
            <person name="Tritt A."/>
            <person name="Yoshinaga Y."/>
            <person name="Zwiers L.-H."/>
            <person name="Turgeon B."/>
            <person name="Goodwin S."/>
            <person name="Spatafora J."/>
            <person name="Crous P."/>
            <person name="Grigoriev I."/>
        </authorList>
    </citation>
    <scope>NUCLEOTIDE SEQUENCE</scope>
    <source>
        <strain evidence="6">CBS 480.64</strain>
    </source>
</reference>
<keyword evidence="3" id="KW-0687">Ribonucleoprotein</keyword>
<dbReference type="Proteomes" id="UP000799421">
    <property type="component" value="Unassembled WGS sequence"/>
</dbReference>
<name>A0A6A7BWM1_9PEZI</name>
<dbReference type="Pfam" id="PF01084">
    <property type="entry name" value="Ribosomal_S18"/>
    <property type="match status" value="1"/>
</dbReference>
<keyword evidence="2 6" id="KW-0689">Ribosomal protein</keyword>
<dbReference type="GO" id="GO:0003735">
    <property type="term" value="F:structural constituent of ribosome"/>
    <property type="evidence" value="ECO:0007669"/>
    <property type="project" value="InterPro"/>
</dbReference>
<evidence type="ECO:0000256" key="5">
    <source>
        <dbReference type="SAM" id="MobiDB-lite"/>
    </source>
</evidence>
<dbReference type="GO" id="GO:0032543">
    <property type="term" value="P:mitochondrial translation"/>
    <property type="evidence" value="ECO:0007669"/>
    <property type="project" value="TreeGrafter"/>
</dbReference>
<feature type="region of interest" description="Disordered" evidence="5">
    <location>
        <begin position="36"/>
        <end position="66"/>
    </location>
</feature>
<dbReference type="PANTHER" id="PTHR13479">
    <property type="entry name" value="30S RIBOSOMAL PROTEIN S18"/>
    <property type="match status" value="1"/>
</dbReference>
<dbReference type="GO" id="GO:0005763">
    <property type="term" value="C:mitochondrial small ribosomal subunit"/>
    <property type="evidence" value="ECO:0007669"/>
    <property type="project" value="TreeGrafter"/>
</dbReference>
<dbReference type="SUPFAM" id="SSF46911">
    <property type="entry name" value="Ribosomal protein S18"/>
    <property type="match status" value="1"/>
</dbReference>
<comment type="similarity">
    <text evidence="1">Belongs to the bacterial ribosomal protein bS18 family.</text>
</comment>
<dbReference type="OrthoDB" id="21463at2759"/>
<feature type="compositionally biased region" description="Basic and acidic residues" evidence="5">
    <location>
        <begin position="38"/>
        <end position="50"/>
    </location>
</feature>
<evidence type="ECO:0000256" key="4">
    <source>
        <dbReference type="ARBA" id="ARBA00035264"/>
    </source>
</evidence>
<dbReference type="InterPro" id="IPR036870">
    <property type="entry name" value="Ribosomal_bS18_sf"/>
</dbReference>
<feature type="compositionally biased region" description="Polar residues" evidence="5">
    <location>
        <begin position="52"/>
        <end position="63"/>
    </location>
</feature>
<keyword evidence="7" id="KW-1185">Reference proteome</keyword>
<dbReference type="PANTHER" id="PTHR13479:SF40">
    <property type="entry name" value="SMALL RIBOSOMAL SUBUNIT PROTEIN BS18M"/>
    <property type="match status" value="1"/>
</dbReference>
<evidence type="ECO:0000313" key="6">
    <source>
        <dbReference type="EMBL" id="KAF2859523.1"/>
    </source>
</evidence>
<dbReference type="AlphaFoldDB" id="A0A6A7BWM1"/>
<dbReference type="EMBL" id="MU005992">
    <property type="protein sequence ID" value="KAF2859523.1"/>
    <property type="molecule type" value="Genomic_DNA"/>
</dbReference>
<evidence type="ECO:0000256" key="2">
    <source>
        <dbReference type="ARBA" id="ARBA00022980"/>
    </source>
</evidence>
<dbReference type="InterPro" id="IPR001648">
    <property type="entry name" value="Ribosomal_bS18"/>
</dbReference>
<accession>A0A6A7BWM1</accession>
<evidence type="ECO:0000256" key="3">
    <source>
        <dbReference type="ARBA" id="ARBA00023274"/>
    </source>
</evidence>
<gene>
    <name evidence="6" type="ORF">K470DRAFT_234390</name>
</gene>